<comment type="caution">
    <text evidence="1">The sequence shown here is derived from an EMBL/GenBank/DDBJ whole genome shotgun (WGS) entry which is preliminary data.</text>
</comment>
<keyword evidence="2" id="KW-1185">Reference proteome</keyword>
<name>A0ACC1RWT1_9HYPO</name>
<organism evidence="1 2">
    <name type="scientific">Fusarium decemcellulare</name>
    <dbReference type="NCBI Taxonomy" id="57161"/>
    <lineage>
        <taxon>Eukaryota</taxon>
        <taxon>Fungi</taxon>
        <taxon>Dikarya</taxon>
        <taxon>Ascomycota</taxon>
        <taxon>Pezizomycotina</taxon>
        <taxon>Sordariomycetes</taxon>
        <taxon>Hypocreomycetidae</taxon>
        <taxon>Hypocreales</taxon>
        <taxon>Nectriaceae</taxon>
        <taxon>Fusarium</taxon>
        <taxon>Fusarium decemcellulare species complex</taxon>
    </lineage>
</organism>
<proteinExistence type="predicted"/>
<evidence type="ECO:0000313" key="2">
    <source>
        <dbReference type="Proteomes" id="UP001148629"/>
    </source>
</evidence>
<reference evidence="1" key="1">
    <citation type="submission" date="2022-08" db="EMBL/GenBank/DDBJ databases">
        <title>Genome Sequence of Fusarium decemcellulare.</title>
        <authorList>
            <person name="Buettner E."/>
        </authorList>
    </citation>
    <scope>NUCLEOTIDE SEQUENCE</scope>
    <source>
        <strain evidence="1">Babe19</strain>
    </source>
</reference>
<evidence type="ECO:0000313" key="1">
    <source>
        <dbReference type="EMBL" id="KAJ3527315.1"/>
    </source>
</evidence>
<dbReference type="EMBL" id="JANRMS010001579">
    <property type="protein sequence ID" value="KAJ3527315.1"/>
    <property type="molecule type" value="Genomic_DNA"/>
</dbReference>
<accession>A0ACC1RWT1</accession>
<protein>
    <submittedName>
        <fullName evidence="1">Uncharacterized protein</fullName>
    </submittedName>
</protein>
<gene>
    <name evidence="1" type="ORF">NM208_g10759</name>
</gene>
<sequence>MMEAQSGSLSDDDGDDGPRNQDHMGATGNPRSTIHSLQPKEKFLQTLISHRMNLWVVYKERVEPLTKLLHLPSLEQAVLETRLLSSVDGIQCIVLAVYYGAITSLSEEECILMFANSQAQVLSRMREELEKMFASVDLIHTGDIRPLQALVLYLVFLRHHDPRLSWKLTGLAVRLAQNFGLHREDSFLGLSKFEADMRRRLWWQLAIIEAPSAEDYSGEYNLLEMGSFDTHPPRNLDDAQLYPIMTEYPAERRGLTEMTFALARCQITSMYRCIADSRRFCGDTGKSYAELTPQERADWIDDCETGFSDKFLRDSSPSSAFQWVTIILTRMLFHKVRLHGCKPFHGATVTEEARERLFAVAVEVIELNYKLRTDPRTRPYLWLFSSYTQWHSFSLVLVWLQMDPLCKNARRAWEAVEKAVTLRWEHPPSLLNGRKPRQWKLIIRLMDKARSARREALSKRARKGSRSAADLRQSSIRVPLGSSMAAIQDSSAPTLTSQIAQPQGPSQPQQQQHTTTVAATGPLGPSSSEISVTSDSPLELQHNAPIQNPWVSAYENPIPDFTVENIVGPMSGQDLMMIDGEFSDDLEMQNFYLFDDIF</sequence>
<dbReference type="Proteomes" id="UP001148629">
    <property type="component" value="Unassembled WGS sequence"/>
</dbReference>